<evidence type="ECO:0000313" key="7">
    <source>
        <dbReference type="EMBL" id="EUA90934.1"/>
    </source>
</evidence>
<protein>
    <submittedName>
        <fullName evidence="7">ABC transporter transmembrane region family protein</fullName>
    </submittedName>
</protein>
<feature type="transmembrane region" description="Helical" evidence="5">
    <location>
        <begin position="112"/>
        <end position="135"/>
    </location>
</feature>
<keyword evidence="2 5" id="KW-0812">Transmembrane</keyword>
<keyword evidence="3 5" id="KW-1133">Transmembrane helix</keyword>
<evidence type="ECO:0000256" key="4">
    <source>
        <dbReference type="ARBA" id="ARBA00023136"/>
    </source>
</evidence>
<evidence type="ECO:0000256" key="2">
    <source>
        <dbReference type="ARBA" id="ARBA00022692"/>
    </source>
</evidence>
<sequence length="179" mass="17858">MLAAIALGVLSLGSALALAGVSAWLITRASQMPPVLDLSIAVVAVRTFAISRGVLHYCERLATHDIALRAAVTARARIYQRLAEGPVAAAFRLSSGDLVARVGSDVDTLADVLVRALVPVGVAAVLAPAAIGVVAVISLPAAAVLTMCFIVAGIICAVACPQSGAITGSAGPPASCRPG</sequence>
<reference evidence="7 8" key="1">
    <citation type="submission" date="2014-01" db="EMBL/GenBank/DDBJ databases">
        <authorList>
            <person name="Dobos K."/>
            <person name="Lenaerts A."/>
            <person name="Ordway D."/>
            <person name="DeGroote M.A."/>
            <person name="Parker T."/>
            <person name="Sizemore C."/>
            <person name="Tallon L.J."/>
            <person name="Sadzewicz L.K."/>
            <person name="Sengamalay N."/>
            <person name="Fraser C.M."/>
            <person name="Hine E."/>
            <person name="Shefchek K.A."/>
            <person name="Das S.P."/>
            <person name="Tettelin H."/>
        </authorList>
    </citation>
    <scope>NUCLEOTIDE SEQUENCE [LARGE SCALE GENOMIC DNA]</scope>
    <source>
        <strain evidence="7 8">Harvey</strain>
    </source>
</reference>
<evidence type="ECO:0000313" key="8">
    <source>
        <dbReference type="Proteomes" id="UP000020681"/>
    </source>
</evidence>
<comment type="subcellular location">
    <subcellularLocation>
        <location evidence="1">Cell membrane</location>
        <topology evidence="1">Multi-pass membrane protein</topology>
    </subcellularLocation>
</comment>
<dbReference type="InterPro" id="IPR036640">
    <property type="entry name" value="ABC1_TM_sf"/>
</dbReference>
<gene>
    <name evidence="7" type="ORF">I551_2566</name>
</gene>
<comment type="caution">
    <text evidence="7">The sequence shown here is derived from an EMBL/GenBank/DDBJ whole genome shotgun (WGS) entry which is preliminary data.</text>
</comment>
<keyword evidence="4 5" id="KW-0472">Membrane</keyword>
<dbReference type="Gene3D" id="1.20.1560.10">
    <property type="entry name" value="ABC transporter type 1, transmembrane domain"/>
    <property type="match status" value="1"/>
</dbReference>
<dbReference type="EMBL" id="JAOL01000097">
    <property type="protein sequence ID" value="EUA90934.1"/>
    <property type="molecule type" value="Genomic_DNA"/>
</dbReference>
<dbReference type="Proteomes" id="UP000020681">
    <property type="component" value="Unassembled WGS sequence"/>
</dbReference>
<proteinExistence type="predicted"/>
<evidence type="ECO:0000259" key="6">
    <source>
        <dbReference type="PROSITE" id="PS50929"/>
    </source>
</evidence>
<feature type="transmembrane region" description="Helical" evidence="5">
    <location>
        <begin position="141"/>
        <end position="160"/>
    </location>
</feature>
<organism evidence="7 8">
    <name type="scientific">Mycobacterium ulcerans str. Harvey</name>
    <dbReference type="NCBI Taxonomy" id="1299332"/>
    <lineage>
        <taxon>Bacteria</taxon>
        <taxon>Bacillati</taxon>
        <taxon>Actinomycetota</taxon>
        <taxon>Actinomycetes</taxon>
        <taxon>Mycobacteriales</taxon>
        <taxon>Mycobacteriaceae</taxon>
        <taxon>Mycobacterium</taxon>
        <taxon>Mycobacterium ulcerans group</taxon>
    </lineage>
</organism>
<dbReference type="SUPFAM" id="SSF90123">
    <property type="entry name" value="ABC transporter transmembrane region"/>
    <property type="match status" value="1"/>
</dbReference>
<evidence type="ECO:0000256" key="5">
    <source>
        <dbReference type="SAM" id="Phobius"/>
    </source>
</evidence>
<name>A0ABP3AJ62_MYCUL</name>
<evidence type="ECO:0000256" key="3">
    <source>
        <dbReference type="ARBA" id="ARBA00022989"/>
    </source>
</evidence>
<dbReference type="PROSITE" id="PS50929">
    <property type="entry name" value="ABC_TM1F"/>
    <property type="match status" value="1"/>
</dbReference>
<keyword evidence="8" id="KW-1185">Reference proteome</keyword>
<accession>A0ABP3AJ62</accession>
<evidence type="ECO:0000256" key="1">
    <source>
        <dbReference type="ARBA" id="ARBA00004651"/>
    </source>
</evidence>
<feature type="domain" description="ABC transmembrane type-1" evidence="6">
    <location>
        <begin position="2"/>
        <end position="155"/>
    </location>
</feature>
<dbReference type="InterPro" id="IPR011527">
    <property type="entry name" value="ABC1_TM_dom"/>
</dbReference>